<gene>
    <name evidence="1" type="ORF">B4U80_14656</name>
</gene>
<organism evidence="1 2">
    <name type="scientific">Leptotrombidium deliense</name>
    <dbReference type="NCBI Taxonomy" id="299467"/>
    <lineage>
        <taxon>Eukaryota</taxon>
        <taxon>Metazoa</taxon>
        <taxon>Ecdysozoa</taxon>
        <taxon>Arthropoda</taxon>
        <taxon>Chelicerata</taxon>
        <taxon>Arachnida</taxon>
        <taxon>Acari</taxon>
        <taxon>Acariformes</taxon>
        <taxon>Trombidiformes</taxon>
        <taxon>Prostigmata</taxon>
        <taxon>Anystina</taxon>
        <taxon>Parasitengona</taxon>
        <taxon>Trombiculoidea</taxon>
        <taxon>Trombiculidae</taxon>
        <taxon>Leptotrombidium</taxon>
    </lineage>
</organism>
<dbReference type="SUPFAM" id="SSF49899">
    <property type="entry name" value="Concanavalin A-like lectins/glucanases"/>
    <property type="match status" value="1"/>
</dbReference>
<name>A0A443RSM8_9ACAR</name>
<dbReference type="STRING" id="299467.A0A443RSM8"/>
<comment type="caution">
    <text evidence="1">The sequence shown here is derived from an EMBL/GenBank/DDBJ whole genome shotgun (WGS) entry which is preliminary data.</text>
</comment>
<dbReference type="InterPro" id="IPR013320">
    <property type="entry name" value="ConA-like_dom_sf"/>
</dbReference>
<keyword evidence="2" id="KW-1185">Reference proteome</keyword>
<dbReference type="VEuPathDB" id="VectorBase:LDEU013802"/>
<proteinExistence type="predicted"/>
<evidence type="ECO:0000313" key="2">
    <source>
        <dbReference type="Proteomes" id="UP000288716"/>
    </source>
</evidence>
<accession>A0A443RSM8</accession>
<evidence type="ECO:0000313" key="1">
    <source>
        <dbReference type="EMBL" id="RWS18238.1"/>
    </source>
</evidence>
<sequence>MLKKSKIYAFVSFYDSRLLSLPFENSRSTSKILFRIKTYRSHAIIFLSAGPMDYFLITLENGTLKVRTNHGSGEAILHQKS</sequence>
<dbReference type="Proteomes" id="UP000288716">
    <property type="component" value="Unassembled WGS sequence"/>
</dbReference>
<protein>
    <submittedName>
        <fullName evidence="1">Chondroitin sulfate proteoglycan 4-like protein</fullName>
    </submittedName>
</protein>
<reference evidence="1 2" key="1">
    <citation type="journal article" date="2018" name="Gigascience">
        <title>Genomes of trombidid mites reveal novel predicted allergens and laterally-transferred genes associated with secondary metabolism.</title>
        <authorList>
            <person name="Dong X."/>
            <person name="Chaisiri K."/>
            <person name="Xia D."/>
            <person name="Armstrong S.D."/>
            <person name="Fang Y."/>
            <person name="Donnelly M.J."/>
            <person name="Kadowaki T."/>
            <person name="McGarry J.W."/>
            <person name="Darby A.C."/>
            <person name="Makepeace B.L."/>
        </authorList>
    </citation>
    <scope>NUCLEOTIDE SEQUENCE [LARGE SCALE GENOMIC DNA]</scope>
    <source>
        <strain evidence="1">UoL-UT</strain>
    </source>
</reference>
<dbReference type="Gene3D" id="2.60.120.200">
    <property type="match status" value="1"/>
</dbReference>
<dbReference type="AlphaFoldDB" id="A0A443RSM8"/>
<dbReference type="EMBL" id="NCKV01043219">
    <property type="protein sequence ID" value="RWS18238.1"/>
    <property type="molecule type" value="Genomic_DNA"/>
</dbReference>
<dbReference type="OrthoDB" id="430044at2759"/>